<name>A0A484CFJ2_PERFV</name>
<dbReference type="PROSITE" id="PS50002">
    <property type="entry name" value="SH3"/>
    <property type="match status" value="2"/>
</dbReference>
<dbReference type="GO" id="GO:0035091">
    <property type="term" value="F:phosphatidylinositol binding"/>
    <property type="evidence" value="ECO:0007669"/>
    <property type="project" value="InterPro"/>
</dbReference>
<evidence type="ECO:0000256" key="1">
    <source>
        <dbReference type="ARBA" id="ARBA00022443"/>
    </source>
</evidence>
<feature type="compositionally biased region" description="Polar residues" evidence="3">
    <location>
        <begin position="499"/>
        <end position="512"/>
    </location>
</feature>
<dbReference type="InterPro" id="IPR001683">
    <property type="entry name" value="PX_dom"/>
</dbReference>
<dbReference type="FunFam" id="2.30.30.40:FF:000219">
    <property type="entry name" value="NADPH oxidase organizer 1"/>
    <property type="match status" value="1"/>
</dbReference>
<evidence type="ECO:0000313" key="6">
    <source>
        <dbReference type="EMBL" id="TDH02830.1"/>
    </source>
</evidence>
<organism evidence="6 7">
    <name type="scientific">Perca flavescens</name>
    <name type="common">American yellow perch</name>
    <name type="synonym">Morone flavescens</name>
    <dbReference type="NCBI Taxonomy" id="8167"/>
    <lineage>
        <taxon>Eukaryota</taxon>
        <taxon>Metazoa</taxon>
        <taxon>Chordata</taxon>
        <taxon>Craniata</taxon>
        <taxon>Vertebrata</taxon>
        <taxon>Euteleostomi</taxon>
        <taxon>Actinopterygii</taxon>
        <taxon>Neopterygii</taxon>
        <taxon>Teleostei</taxon>
        <taxon>Neoteleostei</taxon>
        <taxon>Acanthomorphata</taxon>
        <taxon>Eupercaria</taxon>
        <taxon>Perciformes</taxon>
        <taxon>Percoidei</taxon>
        <taxon>Percidae</taxon>
        <taxon>Percinae</taxon>
        <taxon>Perca</taxon>
    </lineage>
</organism>
<gene>
    <name evidence="6" type="ORF">EPR50_G00156930</name>
</gene>
<keyword evidence="1 2" id="KW-0728">SH3 domain</keyword>
<feature type="domain" description="SH3" evidence="4">
    <location>
        <begin position="295"/>
        <end position="354"/>
    </location>
</feature>
<dbReference type="InterPro" id="IPR035758">
    <property type="entry name" value="NoxO1_SH3_2"/>
</dbReference>
<dbReference type="SUPFAM" id="SSF50044">
    <property type="entry name" value="SH3-domain"/>
    <property type="match status" value="2"/>
</dbReference>
<evidence type="ECO:0000259" key="4">
    <source>
        <dbReference type="PROSITE" id="PS50002"/>
    </source>
</evidence>
<feature type="compositionally biased region" description="Polar residues" evidence="3">
    <location>
        <begin position="367"/>
        <end position="390"/>
    </location>
</feature>
<dbReference type="GO" id="GO:0016176">
    <property type="term" value="F:superoxide-generating NADPH oxidase activator activity"/>
    <property type="evidence" value="ECO:0007669"/>
    <property type="project" value="TreeGrafter"/>
</dbReference>
<dbReference type="CDD" id="cd12024">
    <property type="entry name" value="SH3_NoxO1_2"/>
    <property type="match status" value="1"/>
</dbReference>
<feature type="compositionally biased region" description="Low complexity" evidence="3">
    <location>
        <begin position="475"/>
        <end position="493"/>
    </location>
</feature>
<evidence type="ECO:0008006" key="8">
    <source>
        <dbReference type="Google" id="ProtNLM"/>
    </source>
</evidence>
<dbReference type="InterPro" id="IPR001452">
    <property type="entry name" value="SH3_domain"/>
</dbReference>
<dbReference type="SMART" id="SM00326">
    <property type="entry name" value="SH3"/>
    <property type="match status" value="2"/>
</dbReference>
<dbReference type="Gene3D" id="3.30.1520.10">
    <property type="entry name" value="Phox-like domain"/>
    <property type="match status" value="1"/>
</dbReference>
<accession>A0A484CFJ2</accession>
<evidence type="ECO:0000259" key="5">
    <source>
        <dbReference type="PROSITE" id="PS50195"/>
    </source>
</evidence>
<dbReference type="Proteomes" id="UP000295070">
    <property type="component" value="Chromosome 15"/>
</dbReference>
<protein>
    <recommendedName>
        <fullName evidence="8">NADPH oxidase organizer 1b</fullName>
    </recommendedName>
</protein>
<feature type="domain" description="SH3" evidence="4">
    <location>
        <begin position="217"/>
        <end position="279"/>
    </location>
</feature>
<dbReference type="SMART" id="SM00312">
    <property type="entry name" value="PX"/>
    <property type="match status" value="1"/>
</dbReference>
<feature type="compositionally biased region" description="Low complexity" evidence="3">
    <location>
        <begin position="398"/>
        <end position="408"/>
    </location>
</feature>
<dbReference type="Pfam" id="PF14604">
    <property type="entry name" value="SH3_9"/>
    <property type="match status" value="1"/>
</dbReference>
<dbReference type="PANTHER" id="PTHR15706:SF10">
    <property type="entry name" value="NADPH OXIDASE ORGANIZER 1"/>
    <property type="match status" value="1"/>
</dbReference>
<evidence type="ECO:0000256" key="3">
    <source>
        <dbReference type="SAM" id="MobiDB-lite"/>
    </source>
</evidence>
<dbReference type="SUPFAM" id="SSF64268">
    <property type="entry name" value="PX domain"/>
    <property type="match status" value="1"/>
</dbReference>
<dbReference type="Pfam" id="PF00787">
    <property type="entry name" value="PX"/>
    <property type="match status" value="1"/>
</dbReference>
<dbReference type="GO" id="GO:0005737">
    <property type="term" value="C:cytoplasm"/>
    <property type="evidence" value="ECO:0007669"/>
    <property type="project" value="TreeGrafter"/>
</dbReference>
<dbReference type="EMBL" id="SCKG01000015">
    <property type="protein sequence ID" value="TDH02830.1"/>
    <property type="molecule type" value="Genomic_DNA"/>
</dbReference>
<evidence type="ECO:0000256" key="2">
    <source>
        <dbReference type="PROSITE-ProRule" id="PRU00192"/>
    </source>
</evidence>
<dbReference type="PANTHER" id="PTHR15706">
    <property type="entry name" value="SH3 MULTIPLE DOMAIN"/>
    <property type="match status" value="1"/>
</dbReference>
<dbReference type="Gene3D" id="2.30.30.40">
    <property type="entry name" value="SH3 Domains"/>
    <property type="match status" value="2"/>
</dbReference>
<feature type="domain" description="PX" evidence="5">
    <location>
        <begin position="58"/>
        <end position="183"/>
    </location>
</feature>
<dbReference type="FunFam" id="2.30.30.40:FF:000233">
    <property type="entry name" value="NADPH oxidase organizer 1"/>
    <property type="match status" value="1"/>
</dbReference>
<feature type="region of interest" description="Disordered" evidence="3">
    <location>
        <begin position="360"/>
        <end position="545"/>
    </location>
</feature>
<evidence type="ECO:0000313" key="7">
    <source>
        <dbReference type="Proteomes" id="UP000295070"/>
    </source>
</evidence>
<feature type="compositionally biased region" description="Basic and acidic residues" evidence="3">
    <location>
        <begin position="457"/>
        <end position="469"/>
    </location>
</feature>
<comment type="caution">
    <text evidence="6">The sequence shown here is derived from an EMBL/GenBank/DDBJ whole genome shotgun (WGS) entry which is preliminary data.</text>
</comment>
<feature type="compositionally biased region" description="Polar residues" evidence="3">
    <location>
        <begin position="432"/>
        <end position="441"/>
    </location>
</feature>
<dbReference type="GO" id="GO:0042554">
    <property type="term" value="P:superoxide anion generation"/>
    <property type="evidence" value="ECO:0007669"/>
    <property type="project" value="TreeGrafter"/>
</dbReference>
<dbReference type="InterPro" id="IPR051228">
    <property type="entry name" value="NADPH_Oxidase/PX-Domain"/>
</dbReference>
<dbReference type="PROSITE" id="PS50195">
    <property type="entry name" value="PX"/>
    <property type="match status" value="1"/>
</dbReference>
<dbReference type="AlphaFoldDB" id="A0A484CFJ2"/>
<sequence length="575" mass="65058">MYCPIVYVKPHLLGKKINKHLPSISASSPQTRARLRGICRGATSQLSNPPGLCRFIMEAQRYPISIRVTGAMHKEKSKTYVTSVLWSDQTDIVVYRTFQDFKKFHKQMKKLFPPASKRNKFDRTIPRFRDKMVIRGGQRNDPTKSLERLKFLQKYCDELLSCDPRVSQSAEFIQFFQPTDQDLQPEFTKNSIMIVPSEHEVRANAGQGSGGNVTQPFITETYRCVATYETKDTKNKPFKVAMDEKVDVLIKDKAGWWLVENEDKRMAWFPAPYLEKLDDDDDDDGDENEIDETSERGMLYTAVKGYKATKDDEITVAIGTVVEVLQKSDNGWWLIRNNGKGGYIPTMYLQPYVNPHSRMTAHHQDRCSSPQFLSPSLEQQSNRLSHSHGNLLQIPTAKSSKSYSQQRSRSLEIQDEQPPAQPAGKNAAPATNVATSPTTAKCTAPPTITVEMEEEEEKRGIILRAHSEGSDSSDDLNSSWASSSSFNLSQSYNEEQLRNSRTPPTMESNRLNPTIGPRGKIMTPSVSDPNLYKGPTTPKVPPRPRVQEILTRCTKVTRKNANKGRLLHTHTQISQ</sequence>
<dbReference type="InterPro" id="IPR036871">
    <property type="entry name" value="PX_dom_sf"/>
</dbReference>
<dbReference type="STRING" id="8167.A0A484CFJ2"/>
<proteinExistence type="predicted"/>
<dbReference type="InterPro" id="IPR036028">
    <property type="entry name" value="SH3-like_dom_sf"/>
</dbReference>
<dbReference type="FunFam" id="3.30.1520.10:FF:000040">
    <property type="entry name" value="NADPH oxidase organizer 1"/>
    <property type="match status" value="1"/>
</dbReference>
<keyword evidence="7" id="KW-1185">Reference proteome</keyword>
<reference evidence="6 7" key="1">
    <citation type="submission" date="2019-01" db="EMBL/GenBank/DDBJ databases">
        <title>A chromosome-scale genome assembly of the yellow perch, Perca flavescens.</title>
        <authorList>
            <person name="Feron R."/>
            <person name="Morvezen R."/>
            <person name="Bestin A."/>
            <person name="Haffray P."/>
            <person name="Klopp C."/>
            <person name="Zahm M."/>
            <person name="Cabau C."/>
            <person name="Roques C."/>
            <person name="Donnadieu C."/>
            <person name="Bouchez O."/>
            <person name="Christie M."/>
            <person name="Larson W."/>
            <person name="Guiguen Y."/>
        </authorList>
    </citation>
    <scope>NUCLEOTIDE SEQUENCE [LARGE SCALE GENOMIC DNA]</scope>
    <source>
        <strain evidence="6">YP-PL-M2</strain>
        <tissue evidence="6">Blood</tissue>
    </source>
</reference>